<dbReference type="InterPro" id="IPR004263">
    <property type="entry name" value="Exostosin"/>
</dbReference>
<dbReference type="OrthoDB" id="2014201at2759"/>
<comment type="similarity">
    <text evidence="2">Belongs to the glycosyltransferase 47 family.</text>
</comment>
<dbReference type="SUPFAM" id="SSF53448">
    <property type="entry name" value="Nucleotide-diphospho-sugar transferases"/>
    <property type="match status" value="1"/>
</dbReference>
<organism evidence="7 8">
    <name type="scientific">Dimorphilus gyrociliatus</name>
    <dbReference type="NCBI Taxonomy" id="2664684"/>
    <lineage>
        <taxon>Eukaryota</taxon>
        <taxon>Metazoa</taxon>
        <taxon>Spiralia</taxon>
        <taxon>Lophotrochozoa</taxon>
        <taxon>Annelida</taxon>
        <taxon>Polychaeta</taxon>
        <taxon>Polychaeta incertae sedis</taxon>
        <taxon>Dinophilidae</taxon>
        <taxon>Dimorphilus</taxon>
    </lineage>
</organism>
<dbReference type="EMBL" id="CAJFCJ010000025">
    <property type="protein sequence ID" value="CAD5125319.1"/>
    <property type="molecule type" value="Genomic_DNA"/>
</dbReference>
<evidence type="ECO:0000313" key="7">
    <source>
        <dbReference type="EMBL" id="CAD5125319.1"/>
    </source>
</evidence>
<evidence type="ECO:0000256" key="1">
    <source>
        <dbReference type="ARBA" id="ARBA00004648"/>
    </source>
</evidence>
<evidence type="ECO:0000256" key="5">
    <source>
        <dbReference type="ARBA" id="ARBA00023157"/>
    </source>
</evidence>
<dbReference type="GO" id="GO:1901135">
    <property type="term" value="P:carbohydrate derivative metabolic process"/>
    <property type="evidence" value="ECO:0007669"/>
    <property type="project" value="UniProtKB-ARBA"/>
</dbReference>
<keyword evidence="8" id="KW-1185">Reference proteome</keyword>
<evidence type="ECO:0000256" key="4">
    <source>
        <dbReference type="ARBA" id="ARBA00023136"/>
    </source>
</evidence>
<evidence type="ECO:0000256" key="3">
    <source>
        <dbReference type="ARBA" id="ARBA00022679"/>
    </source>
</evidence>
<dbReference type="InterPro" id="IPR015338">
    <property type="entry name" value="GT64_dom"/>
</dbReference>
<dbReference type="GO" id="GO:0016757">
    <property type="term" value="F:glycosyltransferase activity"/>
    <property type="evidence" value="ECO:0007669"/>
    <property type="project" value="InterPro"/>
</dbReference>
<dbReference type="PANTHER" id="PTHR48261:SF2">
    <property type="entry name" value="ACETYLGLUCOSAMINYLTRANSFERASE"/>
    <property type="match status" value="1"/>
</dbReference>
<sequence>MSIGIRRNPVVLFGVIIAAFFLLSFAYVTLSPQLKTRLGLGSDAVPLTDEEEFRSSNIIYRTYTYLEEQRLESVPRFVKFSADSKYTIVIPTYHRTNLIRRAVKHYANFKNISKIIIIWFNEERIPTGNEISKYVNKDNKVIIEVYWMPNLIRLRYFPYPTIDTEAVLNVDDDILIDEGAVSRAFQHWKVSKAGRKECTSLTLIFKKLIKGIGLLVVAFA</sequence>
<keyword evidence="4" id="KW-0472">Membrane</keyword>
<reference evidence="7 8" key="1">
    <citation type="submission" date="2020-08" db="EMBL/GenBank/DDBJ databases">
        <authorList>
            <person name="Hejnol A."/>
        </authorList>
    </citation>
    <scope>NUCLEOTIDE SEQUENCE [LARGE SCALE GENOMIC DNA]</scope>
</reference>
<feature type="domain" description="Glycosyl transferase 64" evidence="6">
    <location>
        <begin position="86"/>
        <end position="189"/>
    </location>
</feature>
<dbReference type="AlphaFoldDB" id="A0A7I8WB12"/>
<accession>A0A7I8WB12</accession>
<keyword evidence="3" id="KW-0808">Transferase</keyword>
<protein>
    <recommendedName>
        <fullName evidence="6">Glycosyl transferase 64 domain-containing protein</fullName>
    </recommendedName>
</protein>
<gene>
    <name evidence="7" type="ORF">DGYR_LOCUS12707</name>
</gene>
<evidence type="ECO:0000313" key="8">
    <source>
        <dbReference type="Proteomes" id="UP000549394"/>
    </source>
</evidence>
<dbReference type="PANTHER" id="PTHR48261">
    <property type="entry name" value="ACETYLGLUCOSAMINYLTRANSFERASE"/>
    <property type="match status" value="1"/>
</dbReference>
<dbReference type="Gene3D" id="3.90.550.10">
    <property type="entry name" value="Spore Coat Polysaccharide Biosynthesis Protein SpsA, Chain A"/>
    <property type="match status" value="1"/>
</dbReference>
<evidence type="ECO:0000256" key="2">
    <source>
        <dbReference type="ARBA" id="ARBA00010271"/>
    </source>
</evidence>
<proteinExistence type="inferred from homology"/>
<evidence type="ECO:0000259" key="6">
    <source>
        <dbReference type="Pfam" id="PF09258"/>
    </source>
</evidence>
<keyword evidence="5" id="KW-1015">Disulfide bond</keyword>
<dbReference type="Pfam" id="PF09258">
    <property type="entry name" value="Glyco_transf_64"/>
    <property type="match status" value="1"/>
</dbReference>
<dbReference type="Proteomes" id="UP000549394">
    <property type="component" value="Unassembled WGS sequence"/>
</dbReference>
<name>A0A7I8WB12_9ANNE</name>
<comment type="caution">
    <text evidence="7">The sequence shown here is derived from an EMBL/GenBank/DDBJ whole genome shotgun (WGS) entry which is preliminary data.</text>
</comment>
<comment type="subcellular location">
    <subcellularLocation>
        <location evidence="1">Endoplasmic reticulum membrane</location>
        <topology evidence="1">Single-pass type II membrane protein</topology>
    </subcellularLocation>
</comment>
<dbReference type="InterPro" id="IPR029044">
    <property type="entry name" value="Nucleotide-diphossugar_trans"/>
</dbReference>
<dbReference type="GO" id="GO:0005789">
    <property type="term" value="C:endoplasmic reticulum membrane"/>
    <property type="evidence" value="ECO:0007669"/>
    <property type="project" value="UniProtKB-SubCell"/>
</dbReference>